<dbReference type="PANTHER" id="PTHR43420">
    <property type="entry name" value="ACETYLTRANSFERASE"/>
    <property type="match status" value="1"/>
</dbReference>
<evidence type="ECO:0000313" key="4">
    <source>
        <dbReference type="EMBL" id="WXA97009.1"/>
    </source>
</evidence>
<keyword evidence="2" id="KW-0012">Acyltransferase</keyword>
<evidence type="ECO:0000256" key="2">
    <source>
        <dbReference type="ARBA" id="ARBA00023315"/>
    </source>
</evidence>
<dbReference type="PROSITE" id="PS51186">
    <property type="entry name" value="GNAT"/>
    <property type="match status" value="1"/>
</dbReference>
<evidence type="ECO:0000259" key="3">
    <source>
        <dbReference type="PROSITE" id="PS51186"/>
    </source>
</evidence>
<dbReference type="SUPFAM" id="SSF55729">
    <property type="entry name" value="Acyl-CoA N-acyltransferases (Nat)"/>
    <property type="match status" value="1"/>
</dbReference>
<evidence type="ECO:0000313" key="5">
    <source>
        <dbReference type="Proteomes" id="UP001379533"/>
    </source>
</evidence>
<sequence>MSESNAAPGLRLARPDDEPFLLTMLFYAAHADTEPGAHPEHLLTQPALSRYVVGFGRPGDLGVVAEGTNGPTGAAWLRLLTGEERGYGWIDDAIPELAIATAPALIGRGLGTRMLRELIEHARGHYPAMSLSVRQDNPARRLYLRLGFSPVKEVTNRVGGISDTMILRFDGRGTAAG</sequence>
<dbReference type="RefSeq" id="WP_394847625.1">
    <property type="nucleotide sequence ID" value="NZ_CP089982.1"/>
</dbReference>
<accession>A0ABZ2KG14</accession>
<proteinExistence type="predicted"/>
<dbReference type="CDD" id="cd04301">
    <property type="entry name" value="NAT_SF"/>
    <property type="match status" value="1"/>
</dbReference>
<reference evidence="4 5" key="1">
    <citation type="submission" date="2021-12" db="EMBL/GenBank/DDBJ databases">
        <title>Discovery of the Pendulisporaceae a myxobacterial family with distinct sporulation behavior and unique specialized metabolism.</title>
        <authorList>
            <person name="Garcia R."/>
            <person name="Popoff A."/>
            <person name="Bader C.D."/>
            <person name="Loehr J."/>
            <person name="Walesch S."/>
            <person name="Walt C."/>
            <person name="Boldt J."/>
            <person name="Bunk B."/>
            <person name="Haeckl F.J.F.P.J."/>
            <person name="Gunesch A.P."/>
            <person name="Birkelbach J."/>
            <person name="Nuebel U."/>
            <person name="Pietschmann T."/>
            <person name="Bach T."/>
            <person name="Mueller R."/>
        </authorList>
    </citation>
    <scope>NUCLEOTIDE SEQUENCE [LARGE SCALE GENOMIC DNA]</scope>
    <source>
        <strain evidence="4 5">MSr12523</strain>
    </source>
</reference>
<dbReference type="InterPro" id="IPR050680">
    <property type="entry name" value="YpeA/RimI_acetyltransf"/>
</dbReference>
<evidence type="ECO:0000256" key="1">
    <source>
        <dbReference type="ARBA" id="ARBA00022679"/>
    </source>
</evidence>
<protein>
    <submittedName>
        <fullName evidence="4">GNAT family N-acetyltransferase</fullName>
    </submittedName>
</protein>
<organism evidence="4 5">
    <name type="scientific">Pendulispora brunnea</name>
    <dbReference type="NCBI Taxonomy" id="2905690"/>
    <lineage>
        <taxon>Bacteria</taxon>
        <taxon>Pseudomonadati</taxon>
        <taxon>Myxococcota</taxon>
        <taxon>Myxococcia</taxon>
        <taxon>Myxococcales</taxon>
        <taxon>Sorangiineae</taxon>
        <taxon>Pendulisporaceae</taxon>
        <taxon>Pendulispora</taxon>
    </lineage>
</organism>
<name>A0ABZ2KG14_9BACT</name>
<dbReference type="EMBL" id="CP089982">
    <property type="protein sequence ID" value="WXA97009.1"/>
    <property type="molecule type" value="Genomic_DNA"/>
</dbReference>
<feature type="domain" description="N-acetyltransferase" evidence="3">
    <location>
        <begin position="8"/>
        <end position="170"/>
    </location>
</feature>
<dbReference type="Proteomes" id="UP001379533">
    <property type="component" value="Chromosome"/>
</dbReference>
<dbReference type="InterPro" id="IPR016181">
    <property type="entry name" value="Acyl_CoA_acyltransferase"/>
</dbReference>
<gene>
    <name evidence="4" type="ORF">LZC95_09190</name>
</gene>
<dbReference type="Gene3D" id="3.40.630.30">
    <property type="match status" value="1"/>
</dbReference>
<keyword evidence="1" id="KW-0808">Transferase</keyword>
<dbReference type="InterPro" id="IPR000182">
    <property type="entry name" value="GNAT_dom"/>
</dbReference>
<keyword evidence="5" id="KW-1185">Reference proteome</keyword>
<dbReference type="Pfam" id="PF00583">
    <property type="entry name" value="Acetyltransf_1"/>
    <property type="match status" value="1"/>
</dbReference>